<dbReference type="GeneID" id="11263276"/>
<dbReference type="SUPFAM" id="SSF51905">
    <property type="entry name" value="FAD/NAD(P)-binding domain"/>
    <property type="match status" value="1"/>
</dbReference>
<organism evidence="1 2">
    <name type="scientific">Thermoproteus tenax (strain ATCC 35583 / DSM 2078 / JCM 9277 / NBRC 100435 / Kra 1)</name>
    <dbReference type="NCBI Taxonomy" id="768679"/>
    <lineage>
        <taxon>Archaea</taxon>
        <taxon>Thermoproteota</taxon>
        <taxon>Thermoprotei</taxon>
        <taxon>Thermoproteales</taxon>
        <taxon>Thermoproteaceae</taxon>
        <taxon>Thermoproteus</taxon>
    </lineage>
</organism>
<dbReference type="PATRIC" id="fig|768679.9.peg.283"/>
<reference evidence="1 2" key="1">
    <citation type="journal article" date="2011" name="PLoS ONE">
        <title>The complete genome sequence of Thermoproteus tenax: a physiologically versatile member of the Crenarchaeota.</title>
        <authorList>
            <person name="Siebers B."/>
            <person name="Zaparty M."/>
            <person name="Raddatz G."/>
            <person name="Tjaden B."/>
            <person name="Albers S.V."/>
            <person name="Bell S.D."/>
            <person name="Blombach F."/>
            <person name="Kletzin A."/>
            <person name="Kyrpides N."/>
            <person name="Lanz C."/>
            <person name="Plagens A."/>
            <person name="Rampp M."/>
            <person name="Rosinus A."/>
            <person name="von Jan M."/>
            <person name="Makarova K.S."/>
            <person name="Klenk H.P."/>
            <person name="Schuster S.C."/>
            <person name="Hensel R."/>
        </authorList>
    </citation>
    <scope>NUCLEOTIDE SEQUENCE [LARGE SCALE GENOMIC DNA]</scope>
    <source>
        <strain evidence="2">ATCC 35583 / DSM 2078 / JCM 9277 / NBRC 100435 / Kra 1</strain>
    </source>
</reference>
<dbReference type="HOGENOM" id="CLU_878845_0_0_2"/>
<dbReference type="Proteomes" id="UP000002654">
    <property type="component" value="Chromosome"/>
</dbReference>
<dbReference type="STRING" id="768679.TTX_0267"/>
<dbReference type="Gene3D" id="3.50.50.100">
    <property type="match status" value="1"/>
</dbReference>
<evidence type="ECO:0000313" key="1">
    <source>
        <dbReference type="EMBL" id="CCC80943.1"/>
    </source>
</evidence>
<dbReference type="PANTHER" id="PTHR43755">
    <property type="match status" value="1"/>
</dbReference>
<evidence type="ECO:0000313" key="2">
    <source>
        <dbReference type="Proteomes" id="UP000002654"/>
    </source>
</evidence>
<dbReference type="PaxDb" id="768679-TTX_0267"/>
<dbReference type="OrthoDB" id="25147at2157"/>
<accession>G4RMZ9</accession>
<dbReference type="EMBL" id="FN869859">
    <property type="protein sequence ID" value="CCC80943.1"/>
    <property type="molecule type" value="Genomic_DNA"/>
</dbReference>
<keyword evidence="2" id="KW-1185">Reference proteome</keyword>
<dbReference type="InterPro" id="IPR052541">
    <property type="entry name" value="SQRD"/>
</dbReference>
<sequence length="315" mass="35463">MKSIVIAGGGISGVYLAYKLASQLEDVKIYLIDPKPYHEFVMGIPMALAGLVKFEDLRMPLDGLKRVKYVRDEVVDVRESGLKLSSGEIVRGDYNVLAVGSFKVGDDFFSVEGAEAFFNSVSAATAVRFVVDELYPIMGFGEVAISIKTLWPQKEVSIHMVYVHPDYKWLFDAYKETFEKHGVLFTEEPPPNDRRGELHVVVPELYLHPLAKGLKVGSLFETQYDRTYIIGDSSLMKIGLPPIGWGALWQASVLSQAISSEMKSGTIEVEVDEWSYMKDPDKFKQYFTYRMTKGVPLVQLKGLYDIWKTKVFGSL</sequence>
<dbReference type="eggNOG" id="arCOG05543">
    <property type="taxonomic scope" value="Archaea"/>
</dbReference>
<dbReference type="PANTHER" id="PTHR43755:SF1">
    <property type="entry name" value="FAD-DEPENDENT PYRIDINE NUCLEOTIDE-DISULPHIDE OXIDOREDUCTASE"/>
    <property type="match status" value="1"/>
</dbReference>
<dbReference type="RefSeq" id="WP_014126200.1">
    <property type="nucleotide sequence ID" value="NC_016070.1"/>
</dbReference>
<dbReference type="KEGG" id="ttn:TTX_0267"/>
<dbReference type="AlphaFoldDB" id="G4RMZ9"/>
<name>G4RMZ9_THETK</name>
<proteinExistence type="predicted"/>
<gene>
    <name evidence="1" type="ordered locus">TTX_0267</name>
</gene>
<dbReference type="InterPro" id="IPR036188">
    <property type="entry name" value="FAD/NAD-bd_sf"/>
</dbReference>
<protein>
    <submittedName>
        <fullName evidence="1">Uncharacterized NAD (FAD) dependent dehydrogenase</fullName>
    </submittedName>
</protein>